<dbReference type="Pfam" id="PF00912">
    <property type="entry name" value="Transgly"/>
    <property type="match status" value="1"/>
</dbReference>
<dbReference type="STRING" id="665126.ABB55_21660"/>
<feature type="region of interest" description="Disordered" evidence="15">
    <location>
        <begin position="730"/>
        <end position="770"/>
    </location>
</feature>
<comment type="pathway">
    <text evidence="1">Cell wall biogenesis; peptidoglycan biosynthesis.</text>
</comment>
<dbReference type="UniPathway" id="UPA00219"/>
<gene>
    <name evidence="18" type="ORF">ABB55_21660</name>
</gene>
<dbReference type="SUPFAM" id="SSF53955">
    <property type="entry name" value="Lysozyme-like"/>
    <property type="match status" value="1"/>
</dbReference>
<evidence type="ECO:0000259" key="17">
    <source>
        <dbReference type="Pfam" id="PF00912"/>
    </source>
</evidence>
<evidence type="ECO:0000313" key="19">
    <source>
        <dbReference type="Proteomes" id="UP000048984"/>
    </source>
</evidence>
<dbReference type="GO" id="GO:0008360">
    <property type="term" value="P:regulation of cell shape"/>
    <property type="evidence" value="ECO:0007669"/>
    <property type="project" value="UniProtKB-KW"/>
</dbReference>
<feature type="compositionally biased region" description="Low complexity" evidence="15">
    <location>
        <begin position="73"/>
        <end position="95"/>
    </location>
</feature>
<dbReference type="InterPro" id="IPR023346">
    <property type="entry name" value="Lysozyme-like_dom_sf"/>
</dbReference>
<keyword evidence="5" id="KW-0645">Protease</keyword>
<evidence type="ECO:0000256" key="10">
    <source>
        <dbReference type="ARBA" id="ARBA00022984"/>
    </source>
</evidence>
<evidence type="ECO:0000256" key="7">
    <source>
        <dbReference type="ARBA" id="ARBA00022679"/>
    </source>
</evidence>
<feature type="region of interest" description="Disordered" evidence="15">
    <location>
        <begin position="788"/>
        <end position="838"/>
    </location>
</feature>
<feature type="domain" description="Glycosyl transferase family 51" evidence="17">
    <location>
        <begin position="205"/>
        <end position="369"/>
    </location>
</feature>
<dbReference type="InterPro" id="IPR050396">
    <property type="entry name" value="Glycosyltr_51/Transpeptidase"/>
</dbReference>
<dbReference type="PANTHER" id="PTHR32282:SF33">
    <property type="entry name" value="PEPTIDOGLYCAN GLYCOSYLTRANSFERASE"/>
    <property type="match status" value="1"/>
</dbReference>
<dbReference type="Pfam" id="PF00905">
    <property type="entry name" value="Transpeptidase"/>
    <property type="match status" value="1"/>
</dbReference>
<keyword evidence="12" id="KW-0961">Cell wall biogenesis/degradation</keyword>
<dbReference type="GO" id="GO:0030288">
    <property type="term" value="C:outer membrane-bounded periplasmic space"/>
    <property type="evidence" value="ECO:0007669"/>
    <property type="project" value="TreeGrafter"/>
</dbReference>
<feature type="domain" description="Penicillin-binding protein transpeptidase" evidence="16">
    <location>
        <begin position="455"/>
        <end position="722"/>
    </location>
</feature>
<evidence type="ECO:0000259" key="16">
    <source>
        <dbReference type="Pfam" id="PF00905"/>
    </source>
</evidence>
<evidence type="ECO:0000256" key="2">
    <source>
        <dbReference type="ARBA" id="ARBA00007090"/>
    </source>
</evidence>
<dbReference type="GO" id="GO:0009252">
    <property type="term" value="P:peptidoglycan biosynthetic process"/>
    <property type="evidence" value="ECO:0007669"/>
    <property type="project" value="UniProtKB-UniPathway"/>
</dbReference>
<keyword evidence="11" id="KW-0511">Multifunctional enzyme</keyword>
<feature type="compositionally biased region" description="Basic and acidic residues" evidence="15">
    <location>
        <begin position="32"/>
        <end position="44"/>
    </location>
</feature>
<keyword evidence="7" id="KW-0808">Transferase</keyword>
<comment type="similarity">
    <text evidence="3">In the N-terminal section; belongs to the glycosyltransferase 51 family.</text>
</comment>
<comment type="catalytic activity">
    <reaction evidence="13">
        <text>Preferential cleavage: (Ac)2-L-Lys-D-Ala-|-D-Ala. Also transpeptidation of peptidyl-alanyl moieties that are N-acyl substituents of D-alanine.</text>
        <dbReference type="EC" id="3.4.16.4"/>
    </reaction>
</comment>
<dbReference type="RefSeq" id="WP_054360672.1">
    <property type="nucleotide sequence ID" value="NZ_LJYW01000001.1"/>
</dbReference>
<evidence type="ECO:0000256" key="8">
    <source>
        <dbReference type="ARBA" id="ARBA00022801"/>
    </source>
</evidence>
<reference evidence="18 19" key="2">
    <citation type="submission" date="2015-10" db="EMBL/GenBank/DDBJ databases">
        <title>Draft Genome Sequence of Prosthecomicrobium hirschii ATCC 27832.</title>
        <authorList>
            <person name="Daniel J."/>
            <person name="Givan S.A."/>
            <person name="Brun Y.V."/>
            <person name="Brown P.J."/>
        </authorList>
    </citation>
    <scope>NUCLEOTIDE SEQUENCE [LARGE SCALE GENOMIC DNA]</scope>
    <source>
        <strain evidence="18 19">16</strain>
    </source>
</reference>
<keyword evidence="19" id="KW-1185">Reference proteome</keyword>
<organism evidence="18 19">
    <name type="scientific">Prosthecodimorpha hirschii</name>
    <dbReference type="NCBI Taxonomy" id="665126"/>
    <lineage>
        <taxon>Bacteria</taxon>
        <taxon>Pseudomonadati</taxon>
        <taxon>Pseudomonadota</taxon>
        <taxon>Alphaproteobacteria</taxon>
        <taxon>Hyphomicrobiales</taxon>
        <taxon>Ancalomicrobiaceae</taxon>
        <taxon>Prosthecodimorpha</taxon>
    </lineage>
</organism>
<proteinExistence type="inferred from homology"/>
<dbReference type="InterPro" id="IPR001264">
    <property type="entry name" value="Glyco_trans_51"/>
</dbReference>
<protein>
    <submittedName>
        <fullName evidence="18">Uncharacterized protein</fullName>
    </submittedName>
</protein>
<dbReference type="AlphaFoldDB" id="A0A0N8GFJ6"/>
<keyword evidence="6" id="KW-0328">Glycosyltransferase</keyword>
<dbReference type="InterPro" id="IPR001460">
    <property type="entry name" value="PCN-bd_Tpept"/>
</dbReference>
<name>A0A0N8GFJ6_9HYPH</name>
<dbReference type="EMBL" id="LJYW01000001">
    <property type="protein sequence ID" value="KPL54505.1"/>
    <property type="molecule type" value="Genomic_DNA"/>
</dbReference>
<evidence type="ECO:0000256" key="4">
    <source>
        <dbReference type="ARBA" id="ARBA00022645"/>
    </source>
</evidence>
<keyword evidence="8" id="KW-0378">Hydrolase</keyword>
<comment type="caution">
    <text evidence="18">The sequence shown here is derived from an EMBL/GenBank/DDBJ whole genome shotgun (WGS) entry which is preliminary data.</text>
</comment>
<evidence type="ECO:0000256" key="1">
    <source>
        <dbReference type="ARBA" id="ARBA00004752"/>
    </source>
</evidence>
<dbReference type="GO" id="GO:0006508">
    <property type="term" value="P:proteolysis"/>
    <property type="evidence" value="ECO:0007669"/>
    <property type="project" value="UniProtKB-KW"/>
</dbReference>
<feature type="compositionally biased region" description="Gly residues" evidence="15">
    <location>
        <begin position="800"/>
        <end position="813"/>
    </location>
</feature>
<accession>A0A0N8GFJ6</accession>
<comment type="similarity">
    <text evidence="2">In the C-terminal section; belongs to the transpeptidase family.</text>
</comment>
<evidence type="ECO:0000256" key="11">
    <source>
        <dbReference type="ARBA" id="ARBA00023268"/>
    </source>
</evidence>
<dbReference type="InterPro" id="IPR012338">
    <property type="entry name" value="Beta-lactam/transpept-like"/>
</dbReference>
<dbReference type="Gene3D" id="3.40.710.10">
    <property type="entry name" value="DD-peptidase/beta-lactamase superfamily"/>
    <property type="match status" value="1"/>
</dbReference>
<dbReference type="InterPro" id="IPR036950">
    <property type="entry name" value="PBP_transglycosylase"/>
</dbReference>
<dbReference type="GO" id="GO:0008658">
    <property type="term" value="F:penicillin binding"/>
    <property type="evidence" value="ECO:0007669"/>
    <property type="project" value="InterPro"/>
</dbReference>
<evidence type="ECO:0000256" key="6">
    <source>
        <dbReference type="ARBA" id="ARBA00022676"/>
    </source>
</evidence>
<reference evidence="18 19" key="1">
    <citation type="submission" date="2015-09" db="EMBL/GenBank/DDBJ databases">
        <authorList>
            <consortium name="Swine Surveillance"/>
        </authorList>
    </citation>
    <scope>NUCLEOTIDE SEQUENCE [LARGE SCALE GENOMIC DNA]</scope>
    <source>
        <strain evidence="18 19">16</strain>
    </source>
</reference>
<dbReference type="GO" id="GO:0009002">
    <property type="term" value="F:serine-type D-Ala-D-Ala carboxypeptidase activity"/>
    <property type="evidence" value="ECO:0007669"/>
    <property type="project" value="UniProtKB-EC"/>
</dbReference>
<keyword evidence="4" id="KW-0121">Carboxypeptidase</keyword>
<evidence type="ECO:0000256" key="12">
    <source>
        <dbReference type="ARBA" id="ARBA00023316"/>
    </source>
</evidence>
<dbReference type="SUPFAM" id="SSF56601">
    <property type="entry name" value="beta-lactamase/transpeptidase-like"/>
    <property type="match status" value="1"/>
</dbReference>
<feature type="region of interest" description="Disordered" evidence="15">
    <location>
        <begin position="1"/>
        <end position="95"/>
    </location>
</feature>
<comment type="catalytic activity">
    <reaction evidence="14">
        <text>[GlcNAc-(1-&gt;4)-Mur2Ac(oyl-L-Ala-gamma-D-Glu-L-Lys-D-Ala-D-Ala)](n)-di-trans,octa-cis-undecaprenyl diphosphate + beta-D-GlcNAc-(1-&gt;4)-Mur2Ac(oyl-L-Ala-gamma-D-Glu-L-Lys-D-Ala-D-Ala)-di-trans,octa-cis-undecaprenyl diphosphate = [GlcNAc-(1-&gt;4)-Mur2Ac(oyl-L-Ala-gamma-D-Glu-L-Lys-D-Ala-D-Ala)](n+1)-di-trans,octa-cis-undecaprenyl diphosphate + di-trans,octa-cis-undecaprenyl diphosphate + H(+)</text>
        <dbReference type="Rhea" id="RHEA:23708"/>
        <dbReference type="Rhea" id="RHEA-COMP:9602"/>
        <dbReference type="Rhea" id="RHEA-COMP:9603"/>
        <dbReference type="ChEBI" id="CHEBI:15378"/>
        <dbReference type="ChEBI" id="CHEBI:58405"/>
        <dbReference type="ChEBI" id="CHEBI:60033"/>
        <dbReference type="ChEBI" id="CHEBI:78435"/>
        <dbReference type="EC" id="2.4.99.28"/>
    </reaction>
</comment>
<evidence type="ECO:0000256" key="15">
    <source>
        <dbReference type="SAM" id="MobiDB-lite"/>
    </source>
</evidence>
<evidence type="ECO:0000256" key="3">
    <source>
        <dbReference type="ARBA" id="ARBA00007739"/>
    </source>
</evidence>
<evidence type="ECO:0000256" key="13">
    <source>
        <dbReference type="ARBA" id="ARBA00034000"/>
    </source>
</evidence>
<keyword evidence="10" id="KW-0573">Peptidoglycan synthesis</keyword>
<dbReference type="GO" id="GO:0008955">
    <property type="term" value="F:peptidoglycan glycosyltransferase activity"/>
    <property type="evidence" value="ECO:0007669"/>
    <property type="project" value="UniProtKB-EC"/>
</dbReference>
<dbReference type="NCBIfam" id="TIGR02074">
    <property type="entry name" value="PBP_1a_fam"/>
    <property type="match status" value="1"/>
</dbReference>
<evidence type="ECO:0000313" key="18">
    <source>
        <dbReference type="EMBL" id="KPL54505.1"/>
    </source>
</evidence>
<sequence>MTPSDPNGRQVPDPTAANSSAGTAPSAGGDRTTADRTTVDRAAADRAGSAQLEADEATRLVGAPEAARRDGAGDPAGPADASAAPGGAASAAARGAAEPRRSRFGFLELDAWIDTSIWRAGRGIVESYERFSIFMRRFTVTGWRRGLVELLDDAATFGVAGTVLMLALALPAFEETKKDWRKEVDYSVTFQDRYGNPIGKRGILQNDSVPLQDIPDHMIKSLLATEDRRFFDHFGIDIIGTARAVVENLRHRGVTQGGSSLTQQLAKNLFLTNERSLERKIKEAFLALWLESNLTKREILKLYLDRAYMGGGTFGVAAASEFYFGKSVRDINLSEAAMLAGLFKAPTKYAPHVNLPNARARANEVLTNLVQAGFYTEGQVLAARRNPAKPVDRKRDYTPDYFLDYAFSKIDELDLPVHTLTVKSTIDIGLQKKAEEVVEGQLREVGQELNISQAAVVIMEPDGAVRAIVGGRDYGSSQFNRATDAKRQPGSSFKPYVYLSALVYGNYNPRSVVSDQPVCIGEWCPKNYGGRYSGRVNLTDAIARSLNSIPVQLAQQIGRERVAKFAQMFGLPLPDKPDWPFVIGAVEVRVIDQAVGYAAFANGGYKVEAMPIEQVLNGAGEVIWDRKKNGPAPKRIVAEDKVQQINQMMNAGVERGTGTRARLEGIPAAGKTGTTQSSRDAWFCGFTGNMVGVVWVGNDDYRPMEKVTGGVVPAPIWHDIMEYAHASIELKQGPGMPPPSRKADQGASVAAAGQGKPGLTEVAGGAERPKTLTTRAVGVLSEIEGLMRQASPASVSPGTGQPGTGQPGTGQPGFGAAPGRQGALTPLDTRPGAPLRPVAGANEKAAAVRPVRAGIGRLTYVAGDAVRRGVETLVVAVR</sequence>
<dbReference type="Proteomes" id="UP000048984">
    <property type="component" value="Unassembled WGS sequence"/>
</dbReference>
<evidence type="ECO:0000256" key="9">
    <source>
        <dbReference type="ARBA" id="ARBA00022960"/>
    </source>
</evidence>
<dbReference type="GO" id="GO:0071555">
    <property type="term" value="P:cell wall organization"/>
    <property type="evidence" value="ECO:0007669"/>
    <property type="project" value="UniProtKB-KW"/>
</dbReference>
<evidence type="ECO:0000256" key="14">
    <source>
        <dbReference type="ARBA" id="ARBA00049902"/>
    </source>
</evidence>
<dbReference type="PANTHER" id="PTHR32282">
    <property type="entry name" value="BINDING PROTEIN TRANSPEPTIDASE, PUTATIVE-RELATED"/>
    <property type="match status" value="1"/>
</dbReference>
<dbReference type="Gene3D" id="1.10.3810.10">
    <property type="entry name" value="Biosynthetic peptidoglycan transglycosylase-like"/>
    <property type="match status" value="1"/>
</dbReference>
<evidence type="ECO:0000256" key="5">
    <source>
        <dbReference type="ARBA" id="ARBA00022670"/>
    </source>
</evidence>
<keyword evidence="9" id="KW-0133">Cell shape</keyword>
<dbReference type="FunFam" id="1.10.3810.10:FF:000001">
    <property type="entry name" value="Penicillin-binding protein 1A"/>
    <property type="match status" value="1"/>
</dbReference>